<feature type="domain" description="Glycosyltransferase 2-like" evidence="1">
    <location>
        <begin position="5"/>
        <end position="147"/>
    </location>
</feature>
<organism evidence="2 3">
    <name type="scientific">Kitasatospora nipponensis</name>
    <dbReference type="NCBI Taxonomy" id="258049"/>
    <lineage>
        <taxon>Bacteria</taxon>
        <taxon>Bacillati</taxon>
        <taxon>Actinomycetota</taxon>
        <taxon>Actinomycetes</taxon>
        <taxon>Kitasatosporales</taxon>
        <taxon>Streptomycetaceae</taxon>
        <taxon>Kitasatospora</taxon>
    </lineage>
</organism>
<protein>
    <recommendedName>
        <fullName evidence="1">Glycosyltransferase 2-like domain-containing protein</fullName>
    </recommendedName>
</protein>
<dbReference type="Proteomes" id="UP001500037">
    <property type="component" value="Unassembled WGS sequence"/>
</dbReference>
<dbReference type="InterPro" id="IPR018641">
    <property type="entry name" value="Trfase_1_rSAM/seldom-assoc"/>
</dbReference>
<gene>
    <name evidence="2" type="ORF">GCM10009665_16520</name>
</gene>
<keyword evidence="3" id="KW-1185">Reference proteome</keyword>
<evidence type="ECO:0000259" key="1">
    <source>
        <dbReference type="Pfam" id="PF00535"/>
    </source>
</evidence>
<dbReference type="PANTHER" id="PTHR36529">
    <property type="entry name" value="SLL1095 PROTEIN"/>
    <property type="match status" value="1"/>
</dbReference>
<evidence type="ECO:0000313" key="2">
    <source>
        <dbReference type="EMBL" id="GAA1226676.1"/>
    </source>
</evidence>
<dbReference type="EMBL" id="BAAALF010000018">
    <property type="protein sequence ID" value="GAA1226676.1"/>
    <property type="molecule type" value="Genomic_DNA"/>
</dbReference>
<evidence type="ECO:0000313" key="3">
    <source>
        <dbReference type="Proteomes" id="UP001500037"/>
    </source>
</evidence>
<dbReference type="InterPro" id="IPR029044">
    <property type="entry name" value="Nucleotide-diphossugar_trans"/>
</dbReference>
<accession>A0ABN1VXI1</accession>
<dbReference type="InterPro" id="IPR001173">
    <property type="entry name" value="Glyco_trans_2-like"/>
</dbReference>
<dbReference type="Gene3D" id="3.90.550.10">
    <property type="entry name" value="Spore Coat Polysaccharide Biosynthesis Protein SpsA, Chain A"/>
    <property type="match status" value="2"/>
</dbReference>
<dbReference type="Pfam" id="PF09837">
    <property type="entry name" value="DUF2064"/>
    <property type="match status" value="1"/>
</dbReference>
<dbReference type="SUPFAM" id="SSF53448">
    <property type="entry name" value="Nucleotide-diphospho-sugar transferases"/>
    <property type="match status" value="2"/>
</dbReference>
<reference evidence="2 3" key="1">
    <citation type="journal article" date="2019" name="Int. J. Syst. Evol. Microbiol.">
        <title>The Global Catalogue of Microorganisms (GCM) 10K type strain sequencing project: providing services to taxonomists for standard genome sequencing and annotation.</title>
        <authorList>
            <consortium name="The Broad Institute Genomics Platform"/>
            <consortium name="The Broad Institute Genome Sequencing Center for Infectious Disease"/>
            <person name="Wu L."/>
            <person name="Ma J."/>
        </authorList>
    </citation>
    <scope>NUCLEOTIDE SEQUENCE [LARGE SCALE GENOMIC DNA]</scope>
    <source>
        <strain evidence="2 3">JCM 13004</strain>
    </source>
</reference>
<comment type="caution">
    <text evidence="2">The sequence shown here is derived from an EMBL/GenBank/DDBJ whole genome shotgun (WGS) entry which is preliminary data.</text>
</comment>
<name>A0ABN1VXI1_9ACTN</name>
<sequence>MVDVITPSSLSVDVVLPCLDEAAALPWVLGRIPSGWRAIVVDNGSRDGSAELARSLGATVVEEARRGFGAACHAGLLAAEAELVCFLDCDGSLDPAQLPRVVDPVAAGTADLVLARRRPVSARAWPVHARLANAVLARRLRARTGAPLHDLGPMRAACRERLLALGLGDRRSGYPLEMVLAASAAGMRIAETSVDYLPRAGRSKVTGTLRGTRQAVRDMRTVLAAPPPTLLVIAKAPVPGRVKTRLTPPCTPEQAAALAEAALVDTLHTLDTVPAGQRLLVLDGEPGSWLPPGWQVVPQTTGGLDRRLAAAFAFAACLAPTAPALLVGMDTPQLTARMLAEPLSPAARTGVDAWYGPATDGGFWALGLARPTAQLARQLLVDLPMSTPDTGAALLARLAAAGLTVALLPELNDVDTLTDAHQVAAAAPGSRFAGSLRSFDLTPEAAG</sequence>
<dbReference type="CDD" id="cd04179">
    <property type="entry name" value="DPM_DPG-synthase_like"/>
    <property type="match status" value="1"/>
</dbReference>
<dbReference type="PANTHER" id="PTHR36529:SF1">
    <property type="entry name" value="GLYCOSYLTRANSFERASE"/>
    <property type="match status" value="1"/>
</dbReference>
<dbReference type="Pfam" id="PF00535">
    <property type="entry name" value="Glycos_transf_2"/>
    <property type="match status" value="1"/>
</dbReference>
<proteinExistence type="predicted"/>